<feature type="chain" id="PRO_5004732587" description="Ricin B lectin domain-containing protein" evidence="1">
    <location>
        <begin position="22"/>
        <end position="399"/>
    </location>
</feature>
<protein>
    <recommendedName>
        <fullName evidence="4">Ricin B lectin domain-containing protein</fullName>
    </recommendedName>
</protein>
<dbReference type="OMA" id="DSTHNEP"/>
<dbReference type="eggNOG" id="ENOG502R8HQ">
    <property type="taxonomic scope" value="Eukaryota"/>
</dbReference>
<dbReference type="EMBL" id="KI545856">
    <property type="protein sequence ID" value="EST08904.1"/>
    <property type="molecule type" value="Genomic_DNA"/>
</dbReference>
<organism evidence="2 3">
    <name type="scientific">Kalmanozyma brasiliensis (strain GHG001)</name>
    <name type="common">Yeast</name>
    <name type="synonym">Pseudozyma brasiliensis</name>
    <dbReference type="NCBI Taxonomy" id="1365824"/>
    <lineage>
        <taxon>Eukaryota</taxon>
        <taxon>Fungi</taxon>
        <taxon>Dikarya</taxon>
        <taxon>Basidiomycota</taxon>
        <taxon>Ustilaginomycotina</taxon>
        <taxon>Ustilaginomycetes</taxon>
        <taxon>Ustilaginales</taxon>
        <taxon>Ustilaginaceae</taxon>
        <taxon>Kalmanozyma</taxon>
    </lineage>
</organism>
<accession>V5F0W5</accession>
<dbReference type="Proteomes" id="UP000019377">
    <property type="component" value="Unassembled WGS sequence"/>
</dbReference>
<keyword evidence="3" id="KW-1185">Reference proteome</keyword>
<evidence type="ECO:0000256" key="1">
    <source>
        <dbReference type="SAM" id="SignalP"/>
    </source>
</evidence>
<gene>
    <name evidence="2" type="ORF">PSEUBRA_SCAF14g01672</name>
</gene>
<evidence type="ECO:0000313" key="2">
    <source>
        <dbReference type="EMBL" id="EST08904.1"/>
    </source>
</evidence>
<proteinExistence type="predicted"/>
<feature type="signal peptide" evidence="1">
    <location>
        <begin position="1"/>
        <end position="21"/>
    </location>
</feature>
<name>V5F0W5_KALBG</name>
<dbReference type="AlphaFoldDB" id="V5F0W5"/>
<dbReference type="OrthoDB" id="2546048at2759"/>
<keyword evidence="1" id="KW-0732">Signal</keyword>
<reference evidence="3" key="1">
    <citation type="journal article" date="2013" name="Genome Announc.">
        <title>Draft genome sequence of Pseudozyma brasiliensis sp. nov. strain GHG001, a high producer of endo-1,4-xylanase isolated from an insect pest of sugarcane.</title>
        <authorList>
            <person name="Oliveira J.V.D.C."/>
            <person name="dos Santos R.A.C."/>
            <person name="Borges T.A."/>
            <person name="Riano-Pachon D.M."/>
            <person name="Goldman G.H."/>
        </authorList>
    </citation>
    <scope>NUCLEOTIDE SEQUENCE [LARGE SCALE GENOMIC DNA]</scope>
    <source>
        <strain evidence="3">GHG001</strain>
    </source>
</reference>
<sequence length="399" mass="43548">MAFPRALLLFALLGSAAFVRAAPTGSSCEVHLHQWGAINFNGSPLARGSDGDVVIGGNPINFANAVCSQQSFGKYEKQSKGYLVDANDPTQCLTVSNLDQANATFGFQDCRFNGAGDVWASQSFAWDFDDNGASQNANGWFNGENPNYVNGSQYGIYSLRAERSKPDIDGRLGKLFVDYTPELTAPSTPLAIPMNNVPVTAPAQQPTLNCDSVQTGTMRFSNTTSASNQYDGPLNAKWEADSSTSDQFIFERCDYSPVGIDSTDSTVYGRIRPGSDATDSGFNCYTMTDPYNDDSTHNEPVEPAWINGFQTDTCTYSIPDYPRDIWKLDTTSNEIVYVPFGNKSQPGVLAAYTQLDYDREYDVTQYVWDPNGIGFAYLSADNANLTKYPPGQVTFHASS</sequence>
<dbReference type="RefSeq" id="XP_016293893.1">
    <property type="nucleotide sequence ID" value="XM_016434858.1"/>
</dbReference>
<dbReference type="GeneID" id="27417465"/>
<evidence type="ECO:0008006" key="4">
    <source>
        <dbReference type="Google" id="ProtNLM"/>
    </source>
</evidence>
<dbReference type="HOGENOM" id="CLU_702067_0_0_1"/>
<evidence type="ECO:0000313" key="3">
    <source>
        <dbReference type="Proteomes" id="UP000019377"/>
    </source>
</evidence>